<organism evidence="1 2">
    <name type="scientific">Scleroderma citrinum Foug A</name>
    <dbReference type="NCBI Taxonomy" id="1036808"/>
    <lineage>
        <taxon>Eukaryota</taxon>
        <taxon>Fungi</taxon>
        <taxon>Dikarya</taxon>
        <taxon>Basidiomycota</taxon>
        <taxon>Agaricomycotina</taxon>
        <taxon>Agaricomycetes</taxon>
        <taxon>Agaricomycetidae</taxon>
        <taxon>Boletales</taxon>
        <taxon>Sclerodermatineae</taxon>
        <taxon>Sclerodermataceae</taxon>
        <taxon>Scleroderma</taxon>
    </lineage>
</organism>
<sequence length="121" mass="13175">MPYNLSFIGVHFDLGKLYANSLLASINAREMIKRPHPYNTTGASHQAVIFPSNFGMDQSENPTTTSATPARMKGIYPIQVNVERTIASMVDANVDAPSDLDVVSEQVYRLDNGDQKGGTSV</sequence>
<name>A0A0C3EPY2_9AGAM</name>
<dbReference type="AlphaFoldDB" id="A0A0C3EPY2"/>
<accession>A0A0C3EPY2</accession>
<dbReference type="OrthoDB" id="2743740at2759"/>
<keyword evidence="2" id="KW-1185">Reference proteome</keyword>
<gene>
    <name evidence="1" type="ORF">SCLCIDRAFT_1207164</name>
</gene>
<reference evidence="1 2" key="1">
    <citation type="submission" date="2014-04" db="EMBL/GenBank/DDBJ databases">
        <authorList>
            <consortium name="DOE Joint Genome Institute"/>
            <person name="Kuo A."/>
            <person name="Kohler A."/>
            <person name="Nagy L.G."/>
            <person name="Floudas D."/>
            <person name="Copeland A."/>
            <person name="Barry K.W."/>
            <person name="Cichocki N."/>
            <person name="Veneault-Fourrey C."/>
            <person name="LaButti K."/>
            <person name="Lindquist E.A."/>
            <person name="Lipzen A."/>
            <person name="Lundell T."/>
            <person name="Morin E."/>
            <person name="Murat C."/>
            <person name="Sun H."/>
            <person name="Tunlid A."/>
            <person name="Henrissat B."/>
            <person name="Grigoriev I.V."/>
            <person name="Hibbett D.S."/>
            <person name="Martin F."/>
            <person name="Nordberg H.P."/>
            <person name="Cantor M.N."/>
            <person name="Hua S.X."/>
        </authorList>
    </citation>
    <scope>NUCLEOTIDE SEQUENCE [LARGE SCALE GENOMIC DNA]</scope>
    <source>
        <strain evidence="1 2">Foug A</strain>
    </source>
</reference>
<dbReference type="Proteomes" id="UP000053989">
    <property type="component" value="Unassembled WGS sequence"/>
</dbReference>
<protein>
    <submittedName>
        <fullName evidence="1">Uncharacterized protein</fullName>
    </submittedName>
</protein>
<reference evidence="2" key="2">
    <citation type="submission" date="2015-01" db="EMBL/GenBank/DDBJ databases">
        <title>Evolutionary Origins and Diversification of the Mycorrhizal Mutualists.</title>
        <authorList>
            <consortium name="DOE Joint Genome Institute"/>
            <consortium name="Mycorrhizal Genomics Consortium"/>
            <person name="Kohler A."/>
            <person name="Kuo A."/>
            <person name="Nagy L.G."/>
            <person name="Floudas D."/>
            <person name="Copeland A."/>
            <person name="Barry K.W."/>
            <person name="Cichocki N."/>
            <person name="Veneault-Fourrey C."/>
            <person name="LaButti K."/>
            <person name="Lindquist E.A."/>
            <person name="Lipzen A."/>
            <person name="Lundell T."/>
            <person name="Morin E."/>
            <person name="Murat C."/>
            <person name="Riley R."/>
            <person name="Ohm R."/>
            <person name="Sun H."/>
            <person name="Tunlid A."/>
            <person name="Henrissat B."/>
            <person name="Grigoriev I.V."/>
            <person name="Hibbett D.S."/>
            <person name="Martin F."/>
        </authorList>
    </citation>
    <scope>NUCLEOTIDE SEQUENCE [LARGE SCALE GENOMIC DNA]</scope>
    <source>
        <strain evidence="2">Foug A</strain>
    </source>
</reference>
<evidence type="ECO:0000313" key="1">
    <source>
        <dbReference type="EMBL" id="KIM69921.1"/>
    </source>
</evidence>
<dbReference type="InParanoid" id="A0A0C3EPY2"/>
<dbReference type="STRING" id="1036808.A0A0C3EPY2"/>
<proteinExistence type="predicted"/>
<dbReference type="HOGENOM" id="CLU_2039433_0_0_1"/>
<dbReference type="EMBL" id="KN822005">
    <property type="protein sequence ID" value="KIM69921.1"/>
    <property type="molecule type" value="Genomic_DNA"/>
</dbReference>
<evidence type="ECO:0000313" key="2">
    <source>
        <dbReference type="Proteomes" id="UP000053989"/>
    </source>
</evidence>